<dbReference type="InterPro" id="IPR010982">
    <property type="entry name" value="Lambda_DNA-bd_dom_sf"/>
</dbReference>
<proteinExistence type="predicted"/>
<dbReference type="RefSeq" id="WP_345415112.1">
    <property type="nucleotide sequence ID" value="NZ_BAABGT010000027.1"/>
</dbReference>
<feature type="domain" description="HTH cro/C1-type" evidence="1">
    <location>
        <begin position="23"/>
        <end position="58"/>
    </location>
</feature>
<sequence>MLVGANGTRFTPQEDAEDFGRLLREARAMKDLSAADLASRCGVTAAEVLAFEEGRVIPAKPPFAAYMRALGFTAV</sequence>
<comment type="caution">
    <text evidence="2">The sequence shown here is derived from an EMBL/GenBank/DDBJ whole genome shotgun (WGS) entry which is preliminary data.</text>
</comment>
<protein>
    <recommendedName>
        <fullName evidence="1">HTH cro/C1-type domain-containing protein</fullName>
    </recommendedName>
</protein>
<dbReference type="InterPro" id="IPR001387">
    <property type="entry name" value="Cro/C1-type_HTH"/>
</dbReference>
<accession>A0ABP8RQH2</accession>
<dbReference type="EMBL" id="BAABGT010000027">
    <property type="protein sequence ID" value="GAA4543583.1"/>
    <property type="molecule type" value="Genomic_DNA"/>
</dbReference>
<organism evidence="2 3">
    <name type="scientific">Pseudonocardia xishanensis</name>
    <dbReference type="NCBI Taxonomy" id="630995"/>
    <lineage>
        <taxon>Bacteria</taxon>
        <taxon>Bacillati</taxon>
        <taxon>Actinomycetota</taxon>
        <taxon>Actinomycetes</taxon>
        <taxon>Pseudonocardiales</taxon>
        <taxon>Pseudonocardiaceae</taxon>
        <taxon>Pseudonocardia</taxon>
    </lineage>
</organism>
<keyword evidence="3" id="KW-1185">Reference proteome</keyword>
<evidence type="ECO:0000259" key="1">
    <source>
        <dbReference type="PROSITE" id="PS50943"/>
    </source>
</evidence>
<reference evidence="3" key="1">
    <citation type="journal article" date="2019" name="Int. J. Syst. Evol. Microbiol.">
        <title>The Global Catalogue of Microorganisms (GCM) 10K type strain sequencing project: providing services to taxonomists for standard genome sequencing and annotation.</title>
        <authorList>
            <consortium name="The Broad Institute Genomics Platform"/>
            <consortium name="The Broad Institute Genome Sequencing Center for Infectious Disease"/>
            <person name="Wu L."/>
            <person name="Ma J."/>
        </authorList>
    </citation>
    <scope>NUCLEOTIDE SEQUENCE [LARGE SCALE GENOMIC DNA]</scope>
    <source>
        <strain evidence="3">JCM 17906</strain>
    </source>
</reference>
<dbReference type="SUPFAM" id="SSF47413">
    <property type="entry name" value="lambda repressor-like DNA-binding domains"/>
    <property type="match status" value="1"/>
</dbReference>
<dbReference type="Pfam" id="PF13560">
    <property type="entry name" value="HTH_31"/>
    <property type="match status" value="1"/>
</dbReference>
<dbReference type="CDD" id="cd00093">
    <property type="entry name" value="HTH_XRE"/>
    <property type="match status" value="1"/>
</dbReference>
<evidence type="ECO:0000313" key="3">
    <source>
        <dbReference type="Proteomes" id="UP001501598"/>
    </source>
</evidence>
<name>A0ABP8RQH2_9PSEU</name>
<dbReference type="Proteomes" id="UP001501598">
    <property type="component" value="Unassembled WGS sequence"/>
</dbReference>
<dbReference type="Gene3D" id="1.10.260.40">
    <property type="entry name" value="lambda repressor-like DNA-binding domains"/>
    <property type="match status" value="1"/>
</dbReference>
<gene>
    <name evidence="2" type="ORF">GCM10023175_20550</name>
</gene>
<evidence type="ECO:0000313" key="2">
    <source>
        <dbReference type="EMBL" id="GAA4543583.1"/>
    </source>
</evidence>
<dbReference type="PROSITE" id="PS50943">
    <property type="entry name" value="HTH_CROC1"/>
    <property type="match status" value="1"/>
</dbReference>